<keyword evidence="2" id="KW-1185">Reference proteome</keyword>
<comment type="caution">
    <text evidence="1">The sequence shown here is derived from an EMBL/GenBank/DDBJ whole genome shotgun (WGS) entry which is preliminary data.</text>
</comment>
<feature type="non-terminal residue" evidence="1">
    <location>
        <position position="1"/>
    </location>
</feature>
<organism evidence="1 2">
    <name type="scientific">Irpex rosettiformis</name>
    <dbReference type="NCBI Taxonomy" id="378272"/>
    <lineage>
        <taxon>Eukaryota</taxon>
        <taxon>Fungi</taxon>
        <taxon>Dikarya</taxon>
        <taxon>Basidiomycota</taxon>
        <taxon>Agaricomycotina</taxon>
        <taxon>Agaricomycetes</taxon>
        <taxon>Polyporales</taxon>
        <taxon>Irpicaceae</taxon>
        <taxon>Irpex</taxon>
    </lineage>
</organism>
<evidence type="ECO:0000313" key="1">
    <source>
        <dbReference type="EMBL" id="KAI0084803.1"/>
    </source>
</evidence>
<proteinExistence type="predicted"/>
<accession>A0ACB8TS33</accession>
<name>A0ACB8TS33_9APHY</name>
<sequence length="425" mass="47874">MVTRPEGIITPEADAPEGPRVYQLTEKDEIERDARVERNRVREERRDRGEGDVSEDEDTIPPFDEERPDDRRGNPAQTEHTAGNGQTEMLPTVVGALSALSPNTLNRVNAYIKSVSSKPSSTAPNAVGGISAGASGAVSKTKAASSPVEPSDEEEIVMNEEEDFFEEDLKAPEPILALLRARRHVPLTVCTSEALRTIRANATNKYVKIQNSSTEKLSLLDVTQWDDEKTISVEDWHEAWGNYIEIMGSLDKQGKIAALFKGHYEHLRRRKEMKTTFDAILEFDIEIRQIFFTSKRTRFIVGSPAYEAKFQSIRGDVVVRTIRSDSKKYQPYNKADRKSYYKPDSGNSDRREGSSKPFREGRQSSAGLLCLKCRQGAPNGHHAKNCRNDKLPNGRPTFTTFQNDMRLFFWGKRWSFLDVGVAGRS</sequence>
<protein>
    <submittedName>
        <fullName evidence="1">Uncharacterized protein</fullName>
    </submittedName>
</protein>
<evidence type="ECO:0000313" key="2">
    <source>
        <dbReference type="Proteomes" id="UP001055072"/>
    </source>
</evidence>
<dbReference type="EMBL" id="MU274938">
    <property type="protein sequence ID" value="KAI0084803.1"/>
    <property type="molecule type" value="Genomic_DNA"/>
</dbReference>
<gene>
    <name evidence="1" type="ORF">BDY19DRAFT_1051010</name>
</gene>
<dbReference type="Proteomes" id="UP001055072">
    <property type="component" value="Unassembled WGS sequence"/>
</dbReference>
<reference evidence="1" key="1">
    <citation type="journal article" date="2021" name="Environ. Microbiol.">
        <title>Gene family expansions and transcriptome signatures uncover fungal adaptations to wood decay.</title>
        <authorList>
            <person name="Hage H."/>
            <person name="Miyauchi S."/>
            <person name="Viragh M."/>
            <person name="Drula E."/>
            <person name="Min B."/>
            <person name="Chaduli D."/>
            <person name="Navarro D."/>
            <person name="Favel A."/>
            <person name="Norest M."/>
            <person name="Lesage-Meessen L."/>
            <person name="Balint B."/>
            <person name="Merenyi Z."/>
            <person name="de Eugenio L."/>
            <person name="Morin E."/>
            <person name="Martinez A.T."/>
            <person name="Baldrian P."/>
            <person name="Stursova M."/>
            <person name="Martinez M.J."/>
            <person name="Novotny C."/>
            <person name="Magnuson J.K."/>
            <person name="Spatafora J.W."/>
            <person name="Maurice S."/>
            <person name="Pangilinan J."/>
            <person name="Andreopoulos W."/>
            <person name="LaButti K."/>
            <person name="Hundley H."/>
            <person name="Na H."/>
            <person name="Kuo A."/>
            <person name="Barry K."/>
            <person name="Lipzen A."/>
            <person name="Henrissat B."/>
            <person name="Riley R."/>
            <person name="Ahrendt S."/>
            <person name="Nagy L.G."/>
            <person name="Grigoriev I.V."/>
            <person name="Martin F."/>
            <person name="Rosso M.N."/>
        </authorList>
    </citation>
    <scope>NUCLEOTIDE SEQUENCE</scope>
    <source>
        <strain evidence="1">CBS 384.51</strain>
    </source>
</reference>